<dbReference type="OrthoDB" id="5367448at2759"/>
<feature type="compositionally biased region" description="Basic and acidic residues" evidence="1">
    <location>
        <begin position="238"/>
        <end position="252"/>
    </location>
</feature>
<sequence>MTSKPALHVLKRLPAQVHIRANPSPRNLAESKQIFAALQRYGEIISFRNLKYDIFNNTERERPLLAIFDSNEAAERAIAASPLTIDLPATPLLPSSSAKTLTRNPYATSSTTLLPPETSDQPPSSKHESHPPTSSSLSSSSTPTANPLSITCTIEPSRHNYERATRRNPFYSTFSTDKHSPIYQDMRGEETATPLAELADVLQRTKSPTFATQRYGTRVHAQRLGADSLVRLWKKGAADRQAKERSQIRECSADGTSSTGSVAGVAVDGEKAGEKPGVSDRG</sequence>
<feature type="compositionally biased region" description="Basic and acidic residues" evidence="1">
    <location>
        <begin position="268"/>
        <end position="282"/>
    </location>
</feature>
<feature type="compositionally biased region" description="Low complexity" evidence="1">
    <location>
        <begin position="131"/>
        <end position="144"/>
    </location>
</feature>
<feature type="compositionally biased region" description="Polar residues" evidence="1">
    <location>
        <begin position="145"/>
        <end position="154"/>
    </location>
</feature>
<dbReference type="HOGENOM" id="CLU_894200_0_0_1"/>
<dbReference type="AlphaFoldDB" id="S8APX0"/>
<organism evidence="2 3">
    <name type="scientific">Penicillium oxalicum (strain 114-2 / CGMCC 5302)</name>
    <name type="common">Penicillium decumbens</name>
    <dbReference type="NCBI Taxonomy" id="933388"/>
    <lineage>
        <taxon>Eukaryota</taxon>
        <taxon>Fungi</taxon>
        <taxon>Dikarya</taxon>
        <taxon>Ascomycota</taxon>
        <taxon>Pezizomycotina</taxon>
        <taxon>Eurotiomycetes</taxon>
        <taxon>Eurotiomycetidae</taxon>
        <taxon>Eurotiales</taxon>
        <taxon>Aspergillaceae</taxon>
        <taxon>Penicillium</taxon>
    </lineage>
</organism>
<name>S8APX0_PENO1</name>
<evidence type="ECO:0000313" key="3">
    <source>
        <dbReference type="Proteomes" id="UP000019376"/>
    </source>
</evidence>
<dbReference type="PhylomeDB" id="S8APX0"/>
<dbReference type="Proteomes" id="UP000019376">
    <property type="component" value="Unassembled WGS sequence"/>
</dbReference>
<reference evidence="2 3" key="1">
    <citation type="journal article" date="2013" name="PLoS ONE">
        <title>Genomic and secretomic analyses reveal unique features of the lignocellulolytic enzyme system of Penicillium decumbens.</title>
        <authorList>
            <person name="Liu G."/>
            <person name="Zhang L."/>
            <person name="Wei X."/>
            <person name="Zou G."/>
            <person name="Qin Y."/>
            <person name="Ma L."/>
            <person name="Li J."/>
            <person name="Zheng H."/>
            <person name="Wang S."/>
            <person name="Wang C."/>
            <person name="Xun L."/>
            <person name="Zhao G.-P."/>
            <person name="Zhou Z."/>
            <person name="Qu Y."/>
        </authorList>
    </citation>
    <scope>NUCLEOTIDE SEQUENCE [LARGE SCALE GENOMIC DNA]</scope>
    <source>
        <strain evidence="3">114-2 / CGMCC 5302</strain>
    </source>
</reference>
<evidence type="ECO:0000313" key="2">
    <source>
        <dbReference type="EMBL" id="EPS27983.1"/>
    </source>
</evidence>
<dbReference type="eggNOG" id="ENOG502SX98">
    <property type="taxonomic scope" value="Eukaryota"/>
</dbReference>
<protein>
    <submittedName>
        <fullName evidence="2">Uncharacterized protein</fullName>
    </submittedName>
</protein>
<dbReference type="EMBL" id="KB644410">
    <property type="protein sequence ID" value="EPS27983.1"/>
    <property type="molecule type" value="Genomic_DNA"/>
</dbReference>
<keyword evidence="3" id="KW-1185">Reference proteome</keyword>
<proteinExistence type="predicted"/>
<feature type="compositionally biased region" description="Low complexity" evidence="1">
    <location>
        <begin position="108"/>
        <end position="119"/>
    </location>
</feature>
<feature type="region of interest" description="Disordered" evidence="1">
    <location>
        <begin position="89"/>
        <end position="163"/>
    </location>
</feature>
<feature type="compositionally biased region" description="Polar residues" evidence="1">
    <location>
        <begin position="93"/>
        <end position="107"/>
    </location>
</feature>
<feature type="region of interest" description="Disordered" evidence="1">
    <location>
        <begin position="238"/>
        <end position="282"/>
    </location>
</feature>
<evidence type="ECO:0000256" key="1">
    <source>
        <dbReference type="SAM" id="MobiDB-lite"/>
    </source>
</evidence>
<accession>S8APX0</accession>
<gene>
    <name evidence="2" type="ORF">PDE_02928</name>
</gene>